<dbReference type="RefSeq" id="WP_203414606.1">
    <property type="nucleotide sequence ID" value="NZ_CP060244.1"/>
</dbReference>
<proteinExistence type="predicted"/>
<feature type="compositionally biased region" description="Polar residues" evidence="1">
    <location>
        <begin position="386"/>
        <end position="395"/>
    </location>
</feature>
<feature type="region of interest" description="Disordered" evidence="1">
    <location>
        <begin position="285"/>
        <end position="313"/>
    </location>
</feature>
<organism evidence="2 3">
    <name type="scientific">Entomobacter blattae</name>
    <dbReference type="NCBI Taxonomy" id="2762277"/>
    <lineage>
        <taxon>Bacteria</taxon>
        <taxon>Pseudomonadati</taxon>
        <taxon>Pseudomonadota</taxon>
        <taxon>Alphaproteobacteria</taxon>
        <taxon>Acetobacterales</taxon>
        <taxon>Acetobacteraceae</taxon>
        <taxon>Entomobacter</taxon>
    </lineage>
</organism>
<evidence type="ECO:0000256" key="1">
    <source>
        <dbReference type="SAM" id="MobiDB-lite"/>
    </source>
</evidence>
<reference evidence="2 3" key="1">
    <citation type="submission" date="2020-08" db="EMBL/GenBank/DDBJ databases">
        <title>Complete genome sequence of Entomobacter blattae G55GP.</title>
        <authorList>
            <person name="Poehlein A."/>
            <person name="Guzman J."/>
            <person name="Daniel R."/>
            <person name="Vilcinskas A."/>
        </authorList>
    </citation>
    <scope>NUCLEOTIDE SEQUENCE [LARGE SCALE GENOMIC DNA]</scope>
    <source>
        <strain evidence="2 3">G55GP</strain>
    </source>
</reference>
<evidence type="ECO:0000313" key="3">
    <source>
        <dbReference type="Proteomes" id="UP000516349"/>
    </source>
</evidence>
<feature type="compositionally biased region" description="Gly residues" evidence="1">
    <location>
        <begin position="288"/>
        <end position="299"/>
    </location>
</feature>
<evidence type="ECO:0000313" key="2">
    <source>
        <dbReference type="EMBL" id="QNT78275.1"/>
    </source>
</evidence>
<feature type="region of interest" description="Disordered" evidence="1">
    <location>
        <begin position="73"/>
        <end position="100"/>
    </location>
</feature>
<feature type="region of interest" description="Disordered" evidence="1">
    <location>
        <begin position="381"/>
        <end position="403"/>
    </location>
</feature>
<sequence length="480" mass="50520">MEFVFSEWLQVYPEFEGAVTASMVENLFAQAQLLLAAGPGSEVIEASQQKMLLFLLLAHLVLLRVNGVNRQEEASPLGRPPFEASGVSPSGPTFQGERSSPACSLEAGLAAAGSGNHFTDPGVPAIIGVPATIGPKADSPVAYARAQKTSVLDHPVTVPKNRLRDTLQEDNLQALQHDIQKAFPSLHLAGLEAGASLTGHAERASEARGEPDGGAYSSEAYSGRAYIEGGYSGVLSSGSLSGNAGERVALPITGEGSASEFSAASEFSYEAGQVPSQSRRLVITQAGGQEGGQRKGQGKGGEERQRQAQENGPANGLCETFQKGHGCEGHACEGHACEGQGCVEISYEEAFSGLCFGSNRGVGSLEDGTLCYNFYTDDKGGGSPCGSRSTNNGSEGQKGLEGRFGRQPSVVVTPGLMGRVVSARQGSVSLTMAPLGGNALQPQREWYWQTQYGALFWQLVGTLFHYEYIPPPSTVFRRLP</sequence>
<dbReference type="Proteomes" id="UP000516349">
    <property type="component" value="Chromosome"/>
</dbReference>
<accession>A0A7H1NR65</accession>
<dbReference type="AlphaFoldDB" id="A0A7H1NR65"/>
<name>A0A7H1NR65_9PROT</name>
<feature type="compositionally biased region" description="Polar residues" evidence="1">
    <location>
        <begin position="87"/>
        <end position="98"/>
    </location>
</feature>
<dbReference type="EMBL" id="CP060244">
    <property type="protein sequence ID" value="QNT78275.1"/>
    <property type="molecule type" value="Genomic_DNA"/>
</dbReference>
<dbReference type="KEGG" id="ebla:JGUZn3_10470"/>
<gene>
    <name evidence="2" type="ORF">JGUZn3_10470</name>
</gene>
<protein>
    <submittedName>
        <fullName evidence="2">Uncharacterized protein</fullName>
    </submittedName>
</protein>
<keyword evidence="3" id="KW-1185">Reference proteome</keyword>